<keyword evidence="3" id="KW-1185">Reference proteome</keyword>
<dbReference type="AlphaFoldDB" id="A0A1Q2CMZ5"/>
<dbReference type="Pfam" id="PF21172">
    <property type="entry name" value="CueP"/>
    <property type="match status" value="1"/>
</dbReference>
<feature type="chain" id="PRO_5010268340" description="CueP family metal-binding protein" evidence="1">
    <location>
        <begin position="22"/>
        <end position="197"/>
    </location>
</feature>
<reference evidence="3" key="1">
    <citation type="submission" date="2017-02" db="EMBL/GenBank/DDBJ databases">
        <title>Tessaracoccus aquaemaris sp. nov., isolated from the intestine of a Korean rockfish, Sebastes schlegelii, in a marine aquaculture pond.</title>
        <authorList>
            <person name="Tak E.J."/>
            <person name="Bae J.-W."/>
        </authorList>
    </citation>
    <scope>NUCLEOTIDE SEQUENCE [LARGE SCALE GENOMIC DNA]</scope>
    <source>
        <strain evidence="3">NSG39</strain>
    </source>
</reference>
<gene>
    <name evidence="2" type="ORF">BW730_07885</name>
</gene>
<evidence type="ECO:0008006" key="4">
    <source>
        <dbReference type="Google" id="ProtNLM"/>
    </source>
</evidence>
<accession>A0A1Q2CMZ5</accession>
<evidence type="ECO:0000313" key="2">
    <source>
        <dbReference type="EMBL" id="AQP47430.1"/>
    </source>
</evidence>
<evidence type="ECO:0000313" key="3">
    <source>
        <dbReference type="Proteomes" id="UP000188145"/>
    </source>
</evidence>
<proteinExistence type="predicted"/>
<dbReference type="NCBIfam" id="NF038094">
    <property type="entry name" value="CueP_fam"/>
    <property type="match status" value="1"/>
</dbReference>
<feature type="signal peptide" evidence="1">
    <location>
        <begin position="1"/>
        <end position="21"/>
    </location>
</feature>
<dbReference type="STRING" id="1332264.BW730_07885"/>
<protein>
    <recommendedName>
        <fullName evidence="4">CueP family metal-binding protein</fullName>
    </recommendedName>
</protein>
<dbReference type="PROSITE" id="PS51257">
    <property type="entry name" value="PROKAR_LIPOPROTEIN"/>
    <property type="match status" value="1"/>
</dbReference>
<dbReference type="InterPro" id="IPR047808">
    <property type="entry name" value="CueP-like"/>
</dbReference>
<name>A0A1Q2CMZ5_9ACTN</name>
<dbReference type="RefSeq" id="WP_145952771.1">
    <property type="nucleotide sequence ID" value="NZ_CP019606.1"/>
</dbReference>
<dbReference type="KEGG" id="tes:BW730_07885"/>
<dbReference type="Gene3D" id="2.60.40.3700">
    <property type="match status" value="1"/>
</dbReference>
<dbReference type="EMBL" id="CP019606">
    <property type="protein sequence ID" value="AQP47430.1"/>
    <property type="molecule type" value="Genomic_DNA"/>
</dbReference>
<sequence>MRTLPAATASLIAVIALGACSADQPAITPPTAAPSAAAPAGVDAFLAAHGLEGKSVTEIVDALDATNDDREAGPFGSVRSGELILADDTSEISLPIEDAFYLSIAPYVGQTHECYNHSLSGCQGELVDADLDVTIVGDDGTQIYAGDATTGPNGFVGFWLPRDIDATVTITADGRSATTRVGTGADDPTCLTTMRLG</sequence>
<keyword evidence="1" id="KW-0732">Signal</keyword>
<dbReference type="OrthoDB" id="73040at2"/>
<dbReference type="Proteomes" id="UP000188145">
    <property type="component" value="Chromosome"/>
</dbReference>
<organism evidence="2 3">
    <name type="scientific">Tessaracoccus aquimaris</name>
    <dbReference type="NCBI Taxonomy" id="1332264"/>
    <lineage>
        <taxon>Bacteria</taxon>
        <taxon>Bacillati</taxon>
        <taxon>Actinomycetota</taxon>
        <taxon>Actinomycetes</taxon>
        <taxon>Propionibacteriales</taxon>
        <taxon>Propionibacteriaceae</taxon>
        <taxon>Tessaracoccus</taxon>
    </lineage>
</organism>
<evidence type="ECO:0000256" key="1">
    <source>
        <dbReference type="SAM" id="SignalP"/>
    </source>
</evidence>